<dbReference type="RefSeq" id="XP_066710299.1">
    <property type="nucleotide sequence ID" value="XM_066864151.1"/>
</dbReference>
<proteinExistence type="predicted"/>
<dbReference type="EMBL" id="JAQQWL010000012">
    <property type="protein sequence ID" value="KAK8043904.1"/>
    <property type="molecule type" value="Genomic_DNA"/>
</dbReference>
<accession>A0ABR1TBB4</accession>
<keyword evidence="3" id="KW-1185">Reference proteome</keyword>
<dbReference type="GeneID" id="92097214"/>
<dbReference type="Proteomes" id="UP001480595">
    <property type="component" value="Unassembled WGS sequence"/>
</dbReference>
<reference evidence="2 3" key="1">
    <citation type="submission" date="2023-01" db="EMBL/GenBank/DDBJ databases">
        <title>Analysis of 21 Apiospora genomes using comparative genomics revels a genus with tremendous synthesis potential of carbohydrate active enzymes and secondary metabolites.</title>
        <authorList>
            <person name="Sorensen T."/>
        </authorList>
    </citation>
    <scope>NUCLEOTIDE SEQUENCE [LARGE SCALE GENOMIC DNA]</scope>
    <source>
        <strain evidence="2 3">CBS 135458</strain>
    </source>
</reference>
<sequence>MATFTQFKHFPTEVRLIIWRHALEKESSSRIILVHKKTPRIMPSKLLISPFLLTSHESRICAKGFYNVQVDLYALPPITPDLVDFSFQQWRDDTDFWDNCGNAATCEAADAILRHVPGASTNTQRGCLFFNPAWDRFATSFDCRPEPIGHDRDYFWFDEYHRDKYALEYYDAEAESHAATWSGNGIDTDV</sequence>
<name>A0ABR1TBB4_9PEZI</name>
<evidence type="ECO:0000259" key="1">
    <source>
        <dbReference type="Pfam" id="PF20150"/>
    </source>
</evidence>
<gene>
    <name evidence="2" type="ORF">PG994_012742</name>
</gene>
<protein>
    <recommendedName>
        <fullName evidence="1">2EXR domain-containing protein</fullName>
    </recommendedName>
</protein>
<dbReference type="Pfam" id="PF20150">
    <property type="entry name" value="2EXR"/>
    <property type="match status" value="1"/>
</dbReference>
<evidence type="ECO:0000313" key="2">
    <source>
        <dbReference type="EMBL" id="KAK8043904.1"/>
    </source>
</evidence>
<feature type="domain" description="2EXR" evidence="1">
    <location>
        <begin position="4"/>
        <end position="68"/>
    </location>
</feature>
<comment type="caution">
    <text evidence="2">The sequence shown here is derived from an EMBL/GenBank/DDBJ whole genome shotgun (WGS) entry which is preliminary data.</text>
</comment>
<evidence type="ECO:0000313" key="3">
    <source>
        <dbReference type="Proteomes" id="UP001480595"/>
    </source>
</evidence>
<organism evidence="2 3">
    <name type="scientific">Apiospora phragmitis</name>
    <dbReference type="NCBI Taxonomy" id="2905665"/>
    <lineage>
        <taxon>Eukaryota</taxon>
        <taxon>Fungi</taxon>
        <taxon>Dikarya</taxon>
        <taxon>Ascomycota</taxon>
        <taxon>Pezizomycotina</taxon>
        <taxon>Sordariomycetes</taxon>
        <taxon>Xylariomycetidae</taxon>
        <taxon>Amphisphaeriales</taxon>
        <taxon>Apiosporaceae</taxon>
        <taxon>Apiospora</taxon>
    </lineage>
</organism>
<dbReference type="InterPro" id="IPR045518">
    <property type="entry name" value="2EXR"/>
</dbReference>